<proteinExistence type="predicted"/>
<dbReference type="PRINTS" id="PR00035">
    <property type="entry name" value="HTHGNTR"/>
</dbReference>
<dbReference type="InterPro" id="IPR011711">
    <property type="entry name" value="GntR_C"/>
</dbReference>
<keyword evidence="2" id="KW-0238">DNA-binding</keyword>
<dbReference type="PROSITE" id="PS50949">
    <property type="entry name" value="HTH_GNTR"/>
    <property type="match status" value="1"/>
</dbReference>
<dbReference type="Pfam" id="PF07729">
    <property type="entry name" value="FCD"/>
    <property type="match status" value="1"/>
</dbReference>
<dbReference type="Proteomes" id="UP000064912">
    <property type="component" value="Plasmid Plasmid1"/>
</dbReference>
<gene>
    <name evidence="5" type="ORF">NHU_04400</name>
</gene>
<sequence>MGRDLPDDIAARLGRRLAGGEFGAGERLPSERALAAEYGVSRAVVREALSHLKSDGLVEARAGSGVFVTENREARSFRMTGLDLDGTEALAQVMELLEAVEVAATRSAALHRDAADLKAIRRALIGMEYAIASDELGDEQDFAFHQAIVEATHNPHFVSLCKHLEFGARDVIRKARANTRANLSDLLDAVQAEHQAIYRAIAEGDPEAAAAAAAYHLRNAAERTQLYRHRERGA</sequence>
<dbReference type="SMART" id="SM00895">
    <property type="entry name" value="FCD"/>
    <property type="match status" value="1"/>
</dbReference>
<dbReference type="GO" id="GO:0003700">
    <property type="term" value="F:DNA-binding transcription factor activity"/>
    <property type="evidence" value="ECO:0007669"/>
    <property type="project" value="InterPro"/>
</dbReference>
<accession>A0A0D6B8S5</accession>
<dbReference type="SMART" id="SM00345">
    <property type="entry name" value="HTH_GNTR"/>
    <property type="match status" value="1"/>
</dbReference>
<keyword evidence="3" id="KW-0804">Transcription</keyword>
<feature type="domain" description="HTH gntR-type" evidence="4">
    <location>
        <begin position="3"/>
        <end position="71"/>
    </location>
</feature>
<evidence type="ECO:0000256" key="2">
    <source>
        <dbReference type="ARBA" id="ARBA00023125"/>
    </source>
</evidence>
<dbReference type="CDD" id="cd07377">
    <property type="entry name" value="WHTH_GntR"/>
    <property type="match status" value="1"/>
</dbReference>
<name>A0A0D6B8S5_RHOSU</name>
<dbReference type="EMBL" id="AP014801">
    <property type="protein sequence ID" value="BAQ71513.1"/>
    <property type="molecule type" value="Genomic_DNA"/>
</dbReference>
<dbReference type="PATRIC" id="fig|35806.4.peg.4504"/>
<dbReference type="AlphaFoldDB" id="A0A0D6B8S5"/>
<reference evidence="5 6" key="1">
    <citation type="submission" date="2015-02" db="EMBL/GenBank/DDBJ databases">
        <title>Genome sequene of Rhodovulum sulfidophilum DSM 2351.</title>
        <authorList>
            <person name="Nagao N."/>
        </authorList>
    </citation>
    <scope>NUCLEOTIDE SEQUENCE [LARGE SCALE GENOMIC DNA]</scope>
    <source>
        <strain evidence="5 6">DSM 2351</strain>
        <plasmid evidence="6">Plasmid Plasmid1 DNA</plasmid>
    </source>
</reference>
<dbReference type="KEGG" id="rsu:NHU_04400"/>
<dbReference type="GO" id="GO:0003677">
    <property type="term" value="F:DNA binding"/>
    <property type="evidence" value="ECO:0007669"/>
    <property type="project" value="UniProtKB-KW"/>
</dbReference>
<dbReference type="Gene3D" id="1.10.10.10">
    <property type="entry name" value="Winged helix-like DNA-binding domain superfamily/Winged helix DNA-binding domain"/>
    <property type="match status" value="1"/>
</dbReference>
<dbReference type="PANTHER" id="PTHR43537:SF44">
    <property type="entry name" value="GNTR FAMILY REGULATORY PROTEIN"/>
    <property type="match status" value="1"/>
</dbReference>
<dbReference type="SUPFAM" id="SSF46785">
    <property type="entry name" value="Winged helix' DNA-binding domain"/>
    <property type="match status" value="1"/>
</dbReference>
<evidence type="ECO:0000256" key="3">
    <source>
        <dbReference type="ARBA" id="ARBA00023163"/>
    </source>
</evidence>
<dbReference type="InterPro" id="IPR000524">
    <property type="entry name" value="Tscrpt_reg_HTH_GntR"/>
</dbReference>
<dbReference type="Gene3D" id="1.20.120.530">
    <property type="entry name" value="GntR ligand-binding domain-like"/>
    <property type="match status" value="1"/>
</dbReference>
<organism evidence="5 6">
    <name type="scientific">Rhodovulum sulfidophilum</name>
    <name type="common">Rhodobacter sulfidophilus</name>
    <dbReference type="NCBI Taxonomy" id="35806"/>
    <lineage>
        <taxon>Bacteria</taxon>
        <taxon>Pseudomonadati</taxon>
        <taxon>Pseudomonadota</taxon>
        <taxon>Alphaproteobacteria</taxon>
        <taxon>Rhodobacterales</taxon>
        <taxon>Paracoccaceae</taxon>
        <taxon>Rhodovulum</taxon>
    </lineage>
</organism>
<keyword evidence="1" id="KW-0805">Transcription regulation</keyword>
<dbReference type="eggNOG" id="COG2186">
    <property type="taxonomic scope" value="Bacteria"/>
</dbReference>
<dbReference type="InterPro" id="IPR036390">
    <property type="entry name" value="WH_DNA-bd_sf"/>
</dbReference>
<dbReference type="PANTHER" id="PTHR43537">
    <property type="entry name" value="TRANSCRIPTIONAL REGULATOR, GNTR FAMILY"/>
    <property type="match status" value="1"/>
</dbReference>
<evidence type="ECO:0000256" key="1">
    <source>
        <dbReference type="ARBA" id="ARBA00023015"/>
    </source>
</evidence>
<dbReference type="SUPFAM" id="SSF48008">
    <property type="entry name" value="GntR ligand-binding domain-like"/>
    <property type="match status" value="1"/>
</dbReference>
<geneLocation type="plasmid" evidence="6">
    <name>Plasmid1 DNA</name>
</geneLocation>
<dbReference type="InterPro" id="IPR036388">
    <property type="entry name" value="WH-like_DNA-bd_sf"/>
</dbReference>
<dbReference type="Pfam" id="PF00392">
    <property type="entry name" value="GntR"/>
    <property type="match status" value="1"/>
</dbReference>
<protein>
    <submittedName>
        <fullName evidence="5">GntR family transcriptional regulator</fullName>
    </submittedName>
</protein>
<evidence type="ECO:0000313" key="6">
    <source>
        <dbReference type="Proteomes" id="UP000064912"/>
    </source>
</evidence>
<evidence type="ECO:0000259" key="4">
    <source>
        <dbReference type="PROSITE" id="PS50949"/>
    </source>
</evidence>
<keyword evidence="5" id="KW-0614">Plasmid</keyword>
<dbReference type="InterPro" id="IPR008920">
    <property type="entry name" value="TF_FadR/GntR_C"/>
</dbReference>
<evidence type="ECO:0000313" key="5">
    <source>
        <dbReference type="EMBL" id="BAQ71513.1"/>
    </source>
</evidence>